<sequence length="309" mass="35571">MGSQSAHDEASDPAKFLSQLKLPYQDFYKDFSDSVSGKGQMTSFEEQKSFHKIFNYLKNEHGSIGITDTVKKITGFSDLTVNQLLGNEESRLASEKSSAIKKRFDDKLKHNREIMESLLPTLEYINNEINDSEQLSEFVRSEVLERFLQADKSELLKKHSLSEISKKSMEDASKPLVDKETLPILLRFCLNSMTNDFNSFDETMLIINYIKRHQSIELYEFGLNIDVYNSLLEQIWSKTENLQLISAVVDELKVNAIQPDMMTYKILAQVYLTCMRIKDEVKAEPYLLWGESGDIYKVKDFIGGIKTIH</sequence>
<proteinExistence type="predicted"/>
<accession>A0A448YPT7</accession>
<dbReference type="OrthoDB" id="2444174at2759"/>
<evidence type="ECO:0000313" key="3">
    <source>
        <dbReference type="Proteomes" id="UP000290900"/>
    </source>
</evidence>
<protein>
    <submittedName>
        <fullName evidence="2">DEKNAAC104089</fullName>
    </submittedName>
</protein>
<dbReference type="AlphaFoldDB" id="A0A448YPT7"/>
<dbReference type="STRING" id="13370.A0A448YPT7"/>
<reference evidence="2 3" key="1">
    <citation type="submission" date="2018-12" db="EMBL/GenBank/DDBJ databases">
        <authorList>
            <person name="Tiukova I."/>
            <person name="Dainat J."/>
        </authorList>
    </citation>
    <scope>NUCLEOTIDE SEQUENCE [LARGE SCALE GENOMIC DNA]</scope>
</reference>
<dbReference type="Proteomes" id="UP000290900">
    <property type="component" value="Unassembled WGS sequence"/>
</dbReference>
<gene>
    <name evidence="2" type="ORF">BRENAR_LOCUS3675</name>
</gene>
<name>A0A448YPT7_BRENA</name>
<feature type="domain" description="Mtf2-like C-terminal" evidence="1">
    <location>
        <begin position="112"/>
        <end position="280"/>
    </location>
</feature>
<evidence type="ECO:0000259" key="1">
    <source>
        <dbReference type="Pfam" id="PF19189"/>
    </source>
</evidence>
<organism evidence="2 3">
    <name type="scientific">Brettanomyces naardenensis</name>
    <name type="common">Yeast</name>
    <dbReference type="NCBI Taxonomy" id="13370"/>
    <lineage>
        <taxon>Eukaryota</taxon>
        <taxon>Fungi</taxon>
        <taxon>Dikarya</taxon>
        <taxon>Ascomycota</taxon>
        <taxon>Saccharomycotina</taxon>
        <taxon>Pichiomycetes</taxon>
        <taxon>Pichiales</taxon>
        <taxon>Pichiaceae</taxon>
        <taxon>Brettanomyces</taxon>
    </lineage>
</organism>
<dbReference type="InterPro" id="IPR043837">
    <property type="entry name" value="Mtf2-like_C"/>
</dbReference>
<keyword evidence="3" id="KW-1185">Reference proteome</keyword>
<dbReference type="GO" id="GO:0005739">
    <property type="term" value="C:mitochondrion"/>
    <property type="evidence" value="ECO:0007669"/>
    <property type="project" value="InterPro"/>
</dbReference>
<dbReference type="Pfam" id="PF19189">
    <property type="entry name" value="Mtf2"/>
    <property type="match status" value="1"/>
</dbReference>
<dbReference type="InParanoid" id="A0A448YPT7"/>
<dbReference type="EMBL" id="CAACVR010000034">
    <property type="protein sequence ID" value="VEU22944.1"/>
    <property type="molecule type" value="Genomic_DNA"/>
</dbReference>
<evidence type="ECO:0000313" key="2">
    <source>
        <dbReference type="EMBL" id="VEU22944.1"/>
    </source>
</evidence>